<accession>A0A4Q1K4P9</accession>
<comment type="caution">
    <text evidence="2">The sequence shown here is derived from an EMBL/GenBank/DDBJ whole genome shotgun (WGS) entry which is preliminary data.</text>
</comment>
<feature type="domain" description="5'-Nucleotidase C-terminal" evidence="1">
    <location>
        <begin position="84"/>
        <end position="220"/>
    </location>
</feature>
<dbReference type="GO" id="GO:0009166">
    <property type="term" value="P:nucleotide catabolic process"/>
    <property type="evidence" value="ECO:0007669"/>
    <property type="project" value="InterPro"/>
</dbReference>
<dbReference type="Gene3D" id="3.90.780.10">
    <property type="entry name" value="5'-Nucleotidase, C-terminal domain"/>
    <property type="match status" value="1"/>
</dbReference>
<keyword evidence="3" id="KW-1185">Reference proteome</keyword>
<dbReference type="EMBL" id="SBKN01000009">
    <property type="protein sequence ID" value="RXR20315.1"/>
    <property type="molecule type" value="Genomic_DNA"/>
</dbReference>
<protein>
    <recommendedName>
        <fullName evidence="1">5'-Nucleotidase C-terminal domain-containing protein</fullName>
    </recommendedName>
</protein>
<dbReference type="PRINTS" id="PR01607">
    <property type="entry name" value="APYRASEFAMLY"/>
</dbReference>
<dbReference type="Proteomes" id="UP000289857">
    <property type="component" value="Unassembled WGS sequence"/>
</dbReference>
<dbReference type="AlphaFoldDB" id="A0A4Q1K4P9"/>
<dbReference type="SUPFAM" id="SSF55816">
    <property type="entry name" value="5'-nucleotidase (syn. UDP-sugar hydrolase), C-terminal domain"/>
    <property type="match status" value="1"/>
</dbReference>
<evidence type="ECO:0000259" key="1">
    <source>
        <dbReference type="Pfam" id="PF02872"/>
    </source>
</evidence>
<dbReference type="Pfam" id="PF02872">
    <property type="entry name" value="5_nucleotid_C"/>
    <property type="match status" value="1"/>
</dbReference>
<dbReference type="PROSITE" id="PS51257">
    <property type="entry name" value="PROKAR_LIPOPROTEIN"/>
    <property type="match status" value="1"/>
</dbReference>
<dbReference type="InterPro" id="IPR006179">
    <property type="entry name" value="5_nucleotidase/apyrase"/>
</dbReference>
<dbReference type="InterPro" id="IPR008334">
    <property type="entry name" value="5'-Nucleotdase_C"/>
</dbReference>
<proteinExistence type="predicted"/>
<dbReference type="GO" id="GO:0016787">
    <property type="term" value="F:hydrolase activity"/>
    <property type="evidence" value="ECO:0007669"/>
    <property type="project" value="InterPro"/>
</dbReference>
<reference evidence="3" key="1">
    <citation type="submission" date="2019-01" db="EMBL/GenBank/DDBJ databases">
        <title>Cytophagaceae bacterium strain CAR-16.</title>
        <authorList>
            <person name="Chen W.-M."/>
        </authorList>
    </citation>
    <scope>NUCLEOTIDE SEQUENCE [LARGE SCALE GENOMIC DNA]</scope>
    <source>
        <strain evidence="3">WWJ-16</strain>
    </source>
</reference>
<evidence type="ECO:0000313" key="3">
    <source>
        <dbReference type="Proteomes" id="UP000289857"/>
    </source>
</evidence>
<organism evidence="2 3">
    <name type="scientific">Flavobacterium stagni</name>
    <dbReference type="NCBI Taxonomy" id="2506421"/>
    <lineage>
        <taxon>Bacteria</taxon>
        <taxon>Pseudomonadati</taxon>
        <taxon>Bacteroidota</taxon>
        <taxon>Flavobacteriia</taxon>
        <taxon>Flavobacteriales</taxon>
        <taxon>Flavobacteriaceae</taxon>
        <taxon>Flavobacterium</taxon>
    </lineage>
</organism>
<dbReference type="PANTHER" id="PTHR11575:SF24">
    <property type="entry name" value="5'-NUCLEOTIDASE"/>
    <property type="match status" value="1"/>
</dbReference>
<dbReference type="RefSeq" id="WP_129462366.1">
    <property type="nucleotide sequence ID" value="NZ_SBKN01000009.1"/>
</dbReference>
<evidence type="ECO:0000313" key="2">
    <source>
        <dbReference type="EMBL" id="RXR20315.1"/>
    </source>
</evidence>
<name>A0A4Q1K4P9_9FLAO</name>
<sequence length="257" mass="29372">MVNLKKYPLVWKYFVLFLTFTAVTSCQKHFSPSRIEGKKIPITASQEMDSTVDRVIQPYRAHIEKELSEILAYNPETLDKSKGKWQTNIGNFMADVTLERTNRVLKLRNLPLAQVCILNHGGIRSILPKGNVTTRSAYEIMPFENSAVVIALKGTQLVEMANYIVSEKKPHPLAGLTFTIRQNEATQIKIQGQPLDEKMTYFVATSDYLSNGGDNMSFFKKGLETIDVDYKIRNILIDYFKETDTVRVKNDIRINQE</sequence>
<dbReference type="PANTHER" id="PTHR11575">
    <property type="entry name" value="5'-NUCLEOTIDASE-RELATED"/>
    <property type="match status" value="1"/>
</dbReference>
<dbReference type="OrthoDB" id="4762412at2"/>
<dbReference type="InterPro" id="IPR036907">
    <property type="entry name" value="5'-Nucleotdase_C_sf"/>
</dbReference>
<gene>
    <name evidence="2" type="ORF">EQG61_12915</name>
</gene>